<keyword evidence="3" id="KW-0408">Iron</keyword>
<comment type="caution">
    <text evidence="7">The sequence shown here is derived from an EMBL/GenBank/DDBJ whole genome shotgun (WGS) entry which is preliminary data.</text>
</comment>
<dbReference type="Proteomes" id="UP001068021">
    <property type="component" value="Unassembled WGS sequence"/>
</dbReference>
<dbReference type="GO" id="GO:0016491">
    <property type="term" value="F:oxidoreductase activity"/>
    <property type="evidence" value="ECO:0007669"/>
    <property type="project" value="UniProtKB-ARBA"/>
</dbReference>
<dbReference type="GO" id="GO:0046872">
    <property type="term" value="F:metal ion binding"/>
    <property type="evidence" value="ECO:0007669"/>
    <property type="project" value="UniProtKB-KW"/>
</dbReference>
<dbReference type="Proteomes" id="UP001074446">
    <property type="component" value="Unassembled WGS sequence"/>
</dbReference>
<accession>A0A9E5DQ20</accession>
<reference evidence="7" key="1">
    <citation type="submission" date="2022-12" db="EMBL/GenBank/DDBJ databases">
        <title>Reclassification of two methanogenic archaea species isolated from the Kolyma lowland permafrost.</title>
        <authorList>
            <person name="Trubitsyn V.E."/>
            <person name="Rivkina E.M."/>
            <person name="Shcherbakova V.A."/>
        </authorList>
    </citation>
    <scope>NUCLEOTIDE SEQUENCE</scope>
    <source>
        <strain evidence="6">M2</strain>
        <strain evidence="7">MK4</strain>
    </source>
</reference>
<dbReference type="PROSITE" id="PS51379">
    <property type="entry name" value="4FE4S_FER_2"/>
    <property type="match status" value="2"/>
</dbReference>
<evidence type="ECO:0000313" key="7">
    <source>
        <dbReference type="EMBL" id="MCZ3374297.1"/>
    </source>
</evidence>
<evidence type="ECO:0000259" key="5">
    <source>
        <dbReference type="PROSITE" id="PS51379"/>
    </source>
</evidence>
<sequence length="62" mass="6818">MVKITVDYDKCEGAECGECADVCPMEVLVIEEDTLVIKNKGECSLCEVCMDVCPDEAIKVEE</sequence>
<keyword evidence="4" id="KW-0411">Iron-sulfur</keyword>
<dbReference type="AlphaFoldDB" id="A0A9E5DQ20"/>
<dbReference type="PROSITE" id="PS00198">
    <property type="entry name" value="4FE4S_FER_1"/>
    <property type="match status" value="1"/>
</dbReference>
<dbReference type="Pfam" id="PF13187">
    <property type="entry name" value="Fer4_9"/>
    <property type="match status" value="1"/>
</dbReference>
<dbReference type="Gene3D" id="3.30.70.20">
    <property type="match status" value="1"/>
</dbReference>
<evidence type="ECO:0000313" key="8">
    <source>
        <dbReference type="Proteomes" id="UP001068021"/>
    </source>
</evidence>
<organism evidence="7">
    <name type="scientific">Methanobacterium veterum</name>
    <dbReference type="NCBI Taxonomy" id="408577"/>
    <lineage>
        <taxon>Archaea</taxon>
        <taxon>Methanobacteriati</taxon>
        <taxon>Methanobacteriota</taxon>
        <taxon>Methanomada group</taxon>
        <taxon>Methanobacteria</taxon>
        <taxon>Methanobacteriales</taxon>
        <taxon>Methanobacteriaceae</taxon>
        <taxon>Methanobacterium</taxon>
    </lineage>
</organism>
<evidence type="ECO:0000256" key="2">
    <source>
        <dbReference type="ARBA" id="ARBA00022723"/>
    </source>
</evidence>
<evidence type="ECO:0000256" key="3">
    <source>
        <dbReference type="ARBA" id="ARBA00023004"/>
    </source>
</evidence>
<dbReference type="InterPro" id="IPR017896">
    <property type="entry name" value="4Fe4S_Fe-S-bd"/>
</dbReference>
<keyword evidence="1" id="KW-0004">4Fe-4S</keyword>
<dbReference type="PANTHER" id="PTHR43687:SF5">
    <property type="entry name" value="4FE-4S FERREDOXIN-TYPE DOMAIN-CONTAINING PROTEIN"/>
    <property type="match status" value="1"/>
</dbReference>
<keyword evidence="8" id="KW-1185">Reference proteome</keyword>
<proteinExistence type="predicted"/>
<dbReference type="InterPro" id="IPR050572">
    <property type="entry name" value="Fe-S_Ferredoxin"/>
</dbReference>
<feature type="domain" description="4Fe-4S ferredoxin-type" evidence="5">
    <location>
        <begin position="2"/>
        <end position="33"/>
    </location>
</feature>
<protein>
    <submittedName>
        <fullName evidence="7">4Fe-4S binding protein</fullName>
    </submittedName>
</protein>
<gene>
    <name evidence="7" type="ORF">O3H35_16730</name>
    <name evidence="6" type="ORF">O3H54_11780</name>
</gene>
<dbReference type="EMBL" id="JAPVES010000030">
    <property type="protein sequence ID" value="MCZ3374297.1"/>
    <property type="molecule type" value="Genomic_DNA"/>
</dbReference>
<name>A0A9E5DQ20_9EURY</name>
<feature type="domain" description="4Fe-4S ferredoxin-type" evidence="5">
    <location>
        <begin position="34"/>
        <end position="62"/>
    </location>
</feature>
<dbReference type="SUPFAM" id="SSF54862">
    <property type="entry name" value="4Fe-4S ferredoxins"/>
    <property type="match status" value="1"/>
</dbReference>
<evidence type="ECO:0000256" key="1">
    <source>
        <dbReference type="ARBA" id="ARBA00022485"/>
    </source>
</evidence>
<dbReference type="GO" id="GO:0051539">
    <property type="term" value="F:4 iron, 4 sulfur cluster binding"/>
    <property type="evidence" value="ECO:0007669"/>
    <property type="project" value="UniProtKB-KW"/>
</dbReference>
<evidence type="ECO:0000256" key="4">
    <source>
        <dbReference type="ARBA" id="ARBA00023014"/>
    </source>
</evidence>
<evidence type="ECO:0000313" key="6">
    <source>
        <dbReference type="EMBL" id="MCZ3366559.1"/>
    </source>
</evidence>
<dbReference type="EMBL" id="JAPVER010000020">
    <property type="protein sequence ID" value="MCZ3366559.1"/>
    <property type="molecule type" value="Genomic_DNA"/>
</dbReference>
<keyword evidence="2" id="KW-0479">Metal-binding</keyword>
<dbReference type="PANTHER" id="PTHR43687">
    <property type="entry name" value="ADENYLYLSULFATE REDUCTASE, BETA SUBUNIT"/>
    <property type="match status" value="1"/>
</dbReference>
<dbReference type="InterPro" id="IPR017900">
    <property type="entry name" value="4Fe4S_Fe_S_CS"/>
</dbReference>
<dbReference type="RefSeq" id="WP_048081017.1">
    <property type="nucleotide sequence ID" value="NZ_JAPVER010000020.1"/>
</dbReference>